<feature type="repeat" description="PPR" evidence="2">
    <location>
        <begin position="301"/>
        <end position="335"/>
    </location>
</feature>
<dbReference type="PROSITE" id="PS51375">
    <property type="entry name" value="PPR"/>
    <property type="match status" value="6"/>
</dbReference>
<sequence>MPERTVVSWNTMITGYSKQNMLPESLALVSLMHHSNVKLNETTFSISLSVCGRLHSLIIGNQVHGLVLKSGHKKFKHVGSALLYVYASCRRIEDARKVFDELTHENELSWSSMLMGYVECESMDDAKIVYDNMSEANLISCNLMIKGYAMCSRFEDSKKLFTQMPVKILSSLNTMISVYAKNGEIEKALELFETAKEEESPITWNSMISGFIQNDRHEDALRLYLAMRRSSISPTRSTYSVLLHACACLGSLQQGRVLHAHLSKSPFDENVYVGTSLIDMYSKCGSISDANTAFSYVNAPNVAAWTALINGHAHHGLGPNTISLFNLMLDNGVAPNAATFVAVLSGCARAGLVDAGMRFFRSMEEDYSVKPTLEHLTCVVDLLGRSGLLREAEEIIENTKIEVDEILLISLLHASWFWMDMELGERVVEKMYAMGPGRFSSACVIVSNMYSSSGKWREKMKVRDILREFGGKKDPGCSWIDVNNRTHVFCVDYRKHPDSDVIYANLESLNVNAHYTNEFDFFWLYK</sequence>
<evidence type="ECO:0000256" key="2">
    <source>
        <dbReference type="PROSITE-ProRule" id="PRU00708"/>
    </source>
</evidence>
<dbReference type="GO" id="GO:0003723">
    <property type="term" value="F:RNA binding"/>
    <property type="evidence" value="ECO:0007669"/>
    <property type="project" value="InterPro"/>
</dbReference>
<evidence type="ECO:0000256" key="1">
    <source>
        <dbReference type="ARBA" id="ARBA00022737"/>
    </source>
</evidence>
<dbReference type="InterPro" id="IPR011990">
    <property type="entry name" value="TPR-like_helical_dom_sf"/>
</dbReference>
<dbReference type="InterPro" id="IPR046960">
    <property type="entry name" value="PPR_At4g14850-like_plant"/>
</dbReference>
<proteinExistence type="predicted"/>
<name>A0A830BZK4_9LAMI</name>
<evidence type="ECO:0000313" key="3">
    <source>
        <dbReference type="EMBL" id="GFP91322.1"/>
    </source>
</evidence>
<feature type="repeat" description="PPR" evidence="2">
    <location>
        <begin position="5"/>
        <end position="39"/>
    </location>
</feature>
<dbReference type="Proteomes" id="UP000653305">
    <property type="component" value="Unassembled WGS sequence"/>
</dbReference>
<dbReference type="EMBL" id="BMAC01000241">
    <property type="protein sequence ID" value="GFP91322.1"/>
    <property type="molecule type" value="Genomic_DNA"/>
</dbReference>
<organism evidence="3 4">
    <name type="scientific">Phtheirospermum japonicum</name>
    <dbReference type="NCBI Taxonomy" id="374723"/>
    <lineage>
        <taxon>Eukaryota</taxon>
        <taxon>Viridiplantae</taxon>
        <taxon>Streptophyta</taxon>
        <taxon>Embryophyta</taxon>
        <taxon>Tracheophyta</taxon>
        <taxon>Spermatophyta</taxon>
        <taxon>Magnoliopsida</taxon>
        <taxon>eudicotyledons</taxon>
        <taxon>Gunneridae</taxon>
        <taxon>Pentapetalae</taxon>
        <taxon>asterids</taxon>
        <taxon>lamiids</taxon>
        <taxon>Lamiales</taxon>
        <taxon>Orobanchaceae</taxon>
        <taxon>Orobanchaceae incertae sedis</taxon>
        <taxon>Phtheirospermum</taxon>
    </lineage>
</organism>
<keyword evidence="1" id="KW-0677">Repeat</keyword>
<accession>A0A830BZK4</accession>
<protein>
    <submittedName>
        <fullName evidence="3">Pentatricopeptide repeat-containing protein at2g13600</fullName>
    </submittedName>
</protein>
<dbReference type="Pfam" id="PF01535">
    <property type="entry name" value="PPR"/>
    <property type="match status" value="4"/>
</dbReference>
<feature type="repeat" description="PPR" evidence="2">
    <location>
        <begin position="336"/>
        <end position="366"/>
    </location>
</feature>
<dbReference type="Pfam" id="PF20431">
    <property type="entry name" value="E_motif"/>
    <property type="match status" value="1"/>
</dbReference>
<keyword evidence="4" id="KW-1185">Reference proteome</keyword>
<reference evidence="3" key="1">
    <citation type="submission" date="2020-07" db="EMBL/GenBank/DDBJ databases">
        <title>Ethylene signaling mediates host invasion by parasitic plants.</title>
        <authorList>
            <person name="Yoshida S."/>
        </authorList>
    </citation>
    <scope>NUCLEOTIDE SEQUENCE</scope>
    <source>
        <strain evidence="3">Okayama</strain>
    </source>
</reference>
<dbReference type="InterPro" id="IPR002885">
    <property type="entry name" value="PPR_rpt"/>
</dbReference>
<comment type="caution">
    <text evidence="3">The sequence shown here is derived from an EMBL/GenBank/DDBJ whole genome shotgun (WGS) entry which is preliminary data.</text>
</comment>
<gene>
    <name evidence="3" type="ORF">PHJA_001276200</name>
</gene>
<dbReference type="OrthoDB" id="1248375at2759"/>
<dbReference type="Pfam" id="PF13041">
    <property type="entry name" value="PPR_2"/>
    <property type="match status" value="3"/>
</dbReference>
<dbReference type="NCBIfam" id="TIGR00756">
    <property type="entry name" value="PPR"/>
    <property type="match status" value="6"/>
</dbReference>
<evidence type="ECO:0000313" key="4">
    <source>
        <dbReference type="Proteomes" id="UP000653305"/>
    </source>
</evidence>
<feature type="repeat" description="PPR" evidence="2">
    <location>
        <begin position="200"/>
        <end position="234"/>
    </location>
</feature>
<feature type="repeat" description="PPR" evidence="2">
    <location>
        <begin position="168"/>
        <end position="198"/>
    </location>
</feature>
<dbReference type="AlphaFoldDB" id="A0A830BZK4"/>
<dbReference type="PANTHER" id="PTHR47926">
    <property type="entry name" value="PENTATRICOPEPTIDE REPEAT-CONTAINING PROTEIN"/>
    <property type="match status" value="1"/>
</dbReference>
<dbReference type="GO" id="GO:0099402">
    <property type="term" value="P:plant organ development"/>
    <property type="evidence" value="ECO:0007669"/>
    <property type="project" value="UniProtKB-ARBA"/>
</dbReference>
<dbReference type="InterPro" id="IPR046848">
    <property type="entry name" value="E_motif"/>
</dbReference>
<dbReference type="Gene3D" id="1.25.40.10">
    <property type="entry name" value="Tetratricopeptide repeat domain"/>
    <property type="match status" value="4"/>
</dbReference>
<dbReference type="FunFam" id="1.25.40.10:FF:000158">
    <property type="entry name" value="pentatricopeptide repeat-containing protein At2g33680"/>
    <property type="match status" value="1"/>
</dbReference>
<feature type="repeat" description="PPR" evidence="2">
    <location>
        <begin position="106"/>
        <end position="140"/>
    </location>
</feature>
<dbReference type="GO" id="GO:0009451">
    <property type="term" value="P:RNA modification"/>
    <property type="evidence" value="ECO:0007669"/>
    <property type="project" value="InterPro"/>
</dbReference>
<dbReference type="PANTHER" id="PTHR47926:SF347">
    <property type="entry name" value="PENTATRICOPEPTIDE REPEAT-CONTAINING PROTEIN"/>
    <property type="match status" value="1"/>
</dbReference>